<feature type="non-terminal residue" evidence="2">
    <location>
        <position position="1"/>
    </location>
</feature>
<dbReference type="AlphaFoldDB" id="A0A0B6YKS5"/>
<protein>
    <submittedName>
        <fullName evidence="2">Uncharacterized protein</fullName>
    </submittedName>
</protein>
<organism evidence="2">
    <name type="scientific">Arion vulgaris</name>
    <dbReference type="NCBI Taxonomy" id="1028688"/>
    <lineage>
        <taxon>Eukaryota</taxon>
        <taxon>Metazoa</taxon>
        <taxon>Spiralia</taxon>
        <taxon>Lophotrochozoa</taxon>
        <taxon>Mollusca</taxon>
        <taxon>Gastropoda</taxon>
        <taxon>Heterobranchia</taxon>
        <taxon>Euthyneura</taxon>
        <taxon>Panpulmonata</taxon>
        <taxon>Eupulmonata</taxon>
        <taxon>Stylommatophora</taxon>
        <taxon>Helicina</taxon>
        <taxon>Arionoidea</taxon>
        <taxon>Arionidae</taxon>
        <taxon>Arion</taxon>
    </lineage>
</organism>
<reference evidence="2" key="1">
    <citation type="submission" date="2014-12" db="EMBL/GenBank/DDBJ databases">
        <title>Insight into the proteome of Arion vulgaris.</title>
        <authorList>
            <person name="Aradska J."/>
            <person name="Bulat T."/>
            <person name="Smidak R."/>
            <person name="Sarate P."/>
            <person name="Gangsoo J."/>
            <person name="Sialana F."/>
            <person name="Bilban M."/>
            <person name="Lubec G."/>
        </authorList>
    </citation>
    <scope>NUCLEOTIDE SEQUENCE</scope>
    <source>
        <tissue evidence="2">Skin</tissue>
    </source>
</reference>
<name>A0A0B6YKS5_9EUPU</name>
<evidence type="ECO:0000256" key="1">
    <source>
        <dbReference type="SAM" id="MobiDB-lite"/>
    </source>
</evidence>
<accession>A0A0B6YKS5</accession>
<feature type="region of interest" description="Disordered" evidence="1">
    <location>
        <begin position="40"/>
        <end position="70"/>
    </location>
</feature>
<dbReference type="EMBL" id="HACG01009927">
    <property type="protein sequence ID" value="CEK56792.1"/>
    <property type="molecule type" value="Transcribed_RNA"/>
</dbReference>
<evidence type="ECO:0000313" key="2">
    <source>
        <dbReference type="EMBL" id="CEK56792.1"/>
    </source>
</evidence>
<gene>
    <name evidence="2" type="primary">ORF28534</name>
</gene>
<sequence>DSVQQSSHLSDPSFIYTCVSCIGGLLASLDRIRLGEGIPDSMLRLRPPQGSRTHTRRSMTSNPDDDGGSEVTCDLYDDSQEVIAEPVKKNHLSESSTPALDTKDTKINTTALSQSPSRLKFEAEERENARQFVQWLQQAMPALTGAMSVWEVDELLQDLASRFCSNLPQNSPESQLSKLVSGVVLNSDGVYFAAISALKLNLQLLNCGYFTNKQVIPTVSETDFLNEMFSSGLLLYLPPAWLKELYAHILSASILEPELVTTSSPSRICRSSSPLINLL</sequence>
<feature type="non-terminal residue" evidence="2">
    <location>
        <position position="279"/>
    </location>
</feature>
<proteinExistence type="predicted"/>